<dbReference type="STRING" id="698762.SAMN00808754_2114"/>
<evidence type="ECO:0000256" key="5">
    <source>
        <dbReference type="ARBA" id="ARBA00022827"/>
    </source>
</evidence>
<dbReference type="GO" id="GO:0106312">
    <property type="term" value="F:methylenetetrahydrofolate reductase (NADH) activity"/>
    <property type="evidence" value="ECO:0007669"/>
    <property type="project" value="UniProtKB-EC"/>
</dbReference>
<evidence type="ECO:0000313" key="9">
    <source>
        <dbReference type="EMBL" id="SMB98084.1"/>
    </source>
</evidence>
<gene>
    <name evidence="9" type="ORF">SAMN00808754_2114</name>
</gene>
<sequence>MSWKSGSKLEKLLSQGHFVVTGEVGPPKHASPDGILHHAELLKDYVDAINLTDNQTAIVRMSSIAAGVHVLRAGCEPIIQMTVRDRNRIALQSDLLGAYSLGIRNVLCLSGDHQSFGNHPTAKNVHDIDSIQLIRIVKDLRDEKRFACGEEIKEHEPRFFIGAAANPFADPFEFRILRLEKKINAGADFIQTQCIFDMERFERFMAMVRERGLHKKAYILAGVTPLKSARAARYMQQSVAGMIVPEEIVARMEKAKDPKAEGVAICVEQIKHLRTIEGVAGIHIMAIMWEDIIPTIVKEAGLYPRPQVD</sequence>
<dbReference type="PANTHER" id="PTHR45754:SF3">
    <property type="entry name" value="METHYLENETETRAHYDROFOLATE REDUCTASE (NADPH)"/>
    <property type="match status" value="1"/>
</dbReference>
<dbReference type="RefSeq" id="WP_084665681.1">
    <property type="nucleotide sequence ID" value="NZ_LT838272.1"/>
</dbReference>
<comment type="similarity">
    <text evidence="3 8">Belongs to the methylenetetrahydrofolate reductase family.</text>
</comment>
<dbReference type="GO" id="GO:0071949">
    <property type="term" value="F:FAD binding"/>
    <property type="evidence" value="ECO:0007669"/>
    <property type="project" value="TreeGrafter"/>
</dbReference>
<protein>
    <recommendedName>
        <fullName evidence="8">Methylenetetrahydrofolate reductase</fullName>
    </recommendedName>
</protein>
<evidence type="ECO:0000256" key="1">
    <source>
        <dbReference type="ARBA" id="ARBA00001974"/>
    </source>
</evidence>
<organism evidence="9 10">
    <name type="scientific">Thermanaeromonas toyohensis ToBE</name>
    <dbReference type="NCBI Taxonomy" id="698762"/>
    <lineage>
        <taxon>Bacteria</taxon>
        <taxon>Bacillati</taxon>
        <taxon>Bacillota</taxon>
        <taxon>Clostridia</taxon>
        <taxon>Neomoorellales</taxon>
        <taxon>Neomoorellaceae</taxon>
        <taxon>Thermanaeromonas</taxon>
    </lineage>
</organism>
<dbReference type="Gene3D" id="3.20.20.220">
    <property type="match status" value="1"/>
</dbReference>
<dbReference type="EMBL" id="LT838272">
    <property type="protein sequence ID" value="SMB98084.1"/>
    <property type="molecule type" value="Genomic_DNA"/>
</dbReference>
<comment type="pathway">
    <text evidence="2 8">One-carbon metabolism; tetrahydrofolate interconversion.</text>
</comment>
<evidence type="ECO:0000256" key="3">
    <source>
        <dbReference type="ARBA" id="ARBA00006743"/>
    </source>
</evidence>
<dbReference type="GO" id="GO:0035999">
    <property type="term" value="P:tetrahydrofolate interconversion"/>
    <property type="evidence" value="ECO:0007669"/>
    <property type="project" value="UniProtKB-UniPathway"/>
</dbReference>
<dbReference type="AlphaFoldDB" id="A0A1W1VZ08"/>
<keyword evidence="4 8" id="KW-0285">Flavoprotein</keyword>
<keyword evidence="5 8" id="KW-0274">FAD</keyword>
<comment type="cofactor">
    <cofactor evidence="1 8">
        <name>FAD</name>
        <dbReference type="ChEBI" id="CHEBI:57692"/>
    </cofactor>
</comment>
<keyword evidence="6 8" id="KW-0560">Oxidoreductase</keyword>
<dbReference type="InterPro" id="IPR003171">
    <property type="entry name" value="Mehydrof_redctse-like"/>
</dbReference>
<evidence type="ECO:0000256" key="6">
    <source>
        <dbReference type="ARBA" id="ARBA00023002"/>
    </source>
</evidence>
<dbReference type="UniPathway" id="UPA00193"/>
<evidence type="ECO:0000256" key="7">
    <source>
        <dbReference type="ARBA" id="ARBA00048628"/>
    </source>
</evidence>
<name>A0A1W1VZ08_9FIRM</name>
<dbReference type="GO" id="GO:0005829">
    <property type="term" value="C:cytosol"/>
    <property type="evidence" value="ECO:0007669"/>
    <property type="project" value="TreeGrafter"/>
</dbReference>
<evidence type="ECO:0000256" key="4">
    <source>
        <dbReference type="ARBA" id="ARBA00022630"/>
    </source>
</evidence>
<accession>A0A1W1VZ08</accession>
<dbReference type="InterPro" id="IPR029041">
    <property type="entry name" value="FAD-linked_oxidoreductase-like"/>
</dbReference>
<proteinExistence type="inferred from homology"/>
<dbReference type="CDD" id="cd00537">
    <property type="entry name" value="MTHFR"/>
    <property type="match status" value="1"/>
</dbReference>
<dbReference type="OrthoDB" id="9803687at2"/>
<evidence type="ECO:0000313" key="10">
    <source>
        <dbReference type="Proteomes" id="UP000192569"/>
    </source>
</evidence>
<dbReference type="GO" id="GO:0009086">
    <property type="term" value="P:methionine biosynthetic process"/>
    <property type="evidence" value="ECO:0007669"/>
    <property type="project" value="TreeGrafter"/>
</dbReference>
<evidence type="ECO:0000256" key="8">
    <source>
        <dbReference type="RuleBase" id="RU003862"/>
    </source>
</evidence>
<comment type="catalytic activity">
    <reaction evidence="7">
        <text>(6S)-5-methyl-5,6,7,8-tetrahydrofolate + NAD(+) = (6R)-5,10-methylene-5,6,7,8-tetrahydrofolate + NADH + H(+)</text>
        <dbReference type="Rhea" id="RHEA:19821"/>
        <dbReference type="ChEBI" id="CHEBI:15378"/>
        <dbReference type="ChEBI" id="CHEBI:15636"/>
        <dbReference type="ChEBI" id="CHEBI:18608"/>
        <dbReference type="ChEBI" id="CHEBI:57540"/>
        <dbReference type="ChEBI" id="CHEBI:57945"/>
        <dbReference type="EC" id="1.5.1.54"/>
    </reaction>
    <physiologicalReaction direction="right-to-left" evidence="7">
        <dbReference type="Rhea" id="RHEA:19823"/>
    </physiologicalReaction>
</comment>
<dbReference type="PANTHER" id="PTHR45754">
    <property type="entry name" value="METHYLENETETRAHYDROFOLATE REDUCTASE"/>
    <property type="match status" value="1"/>
</dbReference>
<dbReference type="SUPFAM" id="SSF51730">
    <property type="entry name" value="FAD-linked oxidoreductase"/>
    <property type="match status" value="1"/>
</dbReference>
<evidence type="ECO:0000256" key="2">
    <source>
        <dbReference type="ARBA" id="ARBA00004777"/>
    </source>
</evidence>
<dbReference type="Pfam" id="PF02219">
    <property type="entry name" value="MTHFR"/>
    <property type="match status" value="1"/>
</dbReference>
<dbReference type="Proteomes" id="UP000192569">
    <property type="component" value="Chromosome I"/>
</dbReference>
<reference evidence="9 10" key="1">
    <citation type="submission" date="2017-04" db="EMBL/GenBank/DDBJ databases">
        <authorList>
            <person name="Afonso C.L."/>
            <person name="Miller P.J."/>
            <person name="Scott M.A."/>
            <person name="Spackman E."/>
            <person name="Goraichik I."/>
            <person name="Dimitrov K.M."/>
            <person name="Suarez D.L."/>
            <person name="Swayne D.E."/>
        </authorList>
    </citation>
    <scope>NUCLEOTIDE SEQUENCE [LARGE SCALE GENOMIC DNA]</scope>
    <source>
        <strain evidence="9 10">ToBE</strain>
    </source>
</reference>
<keyword evidence="10" id="KW-1185">Reference proteome</keyword>